<dbReference type="OrthoDB" id="2328476at2"/>
<feature type="compositionally biased region" description="Basic and acidic residues" evidence="1">
    <location>
        <begin position="38"/>
        <end position="69"/>
    </location>
</feature>
<name>A0A0R1KE08_9LACO</name>
<feature type="region of interest" description="Disordered" evidence="1">
    <location>
        <begin position="23"/>
        <end position="78"/>
    </location>
</feature>
<feature type="signal peptide" evidence="2">
    <location>
        <begin position="1"/>
        <end position="26"/>
    </location>
</feature>
<proteinExistence type="predicted"/>
<feature type="compositionally biased region" description="Low complexity" evidence="1">
    <location>
        <begin position="23"/>
        <end position="36"/>
    </location>
</feature>
<keyword evidence="2" id="KW-0732">Signal</keyword>
<comment type="caution">
    <text evidence="3">The sequence shown here is derived from an EMBL/GenBank/DDBJ whole genome shotgun (WGS) entry which is preliminary data.</text>
</comment>
<dbReference type="RefSeq" id="WP_025025142.1">
    <property type="nucleotide sequence ID" value="NZ_AZDZ01000019.1"/>
</dbReference>
<dbReference type="EMBL" id="AZDZ01000019">
    <property type="protein sequence ID" value="KRK78980.1"/>
    <property type="molecule type" value="Genomic_DNA"/>
</dbReference>
<evidence type="ECO:0000313" key="4">
    <source>
        <dbReference type="Proteomes" id="UP000051248"/>
    </source>
</evidence>
<dbReference type="AlphaFoldDB" id="A0A0R1KE08"/>
<feature type="chain" id="PRO_5038346132" evidence="2">
    <location>
        <begin position="27"/>
        <end position="295"/>
    </location>
</feature>
<dbReference type="STRING" id="1423775.FD03_GL001340"/>
<accession>A0A0R1KE08</accession>
<feature type="region of interest" description="Disordered" evidence="1">
    <location>
        <begin position="193"/>
        <end position="248"/>
    </location>
</feature>
<feature type="compositionally biased region" description="Basic and acidic residues" evidence="1">
    <location>
        <begin position="230"/>
        <end position="240"/>
    </location>
</feature>
<gene>
    <name evidence="3" type="ORF">FD03_GL001340</name>
</gene>
<evidence type="ECO:0000256" key="2">
    <source>
        <dbReference type="SAM" id="SignalP"/>
    </source>
</evidence>
<keyword evidence="4" id="KW-1185">Reference proteome</keyword>
<keyword evidence="3" id="KW-0449">Lipoprotein</keyword>
<sequence length="295" mass="31781">MKKALALLATTFVGILLVGCSNGSSSASSSSSNNNNDYKTEMSKGNKAVNKKDYETAADHFESANEAKNTKKSKASEIQADKLSDAIEDMNDREFSDAKKALTTAKNQTDGNDKMTSHAKKLLSQVKTIIRRRSDYNTNIKTAKELIKSNNNDQARTLLEQVTKADGIKGKYYSDIYKKAKKLLDTLPASSVTAENNTTDNNSSNDSADASNDSNSNGSSDDSNNPAAKGDFDIESKELNGKTITDSDIAKARQDLTDQGVKNVAAWSDNDIVRAIKNAAADGRSTIKPSDAQVK</sequence>
<dbReference type="Proteomes" id="UP000051248">
    <property type="component" value="Unassembled WGS sequence"/>
</dbReference>
<dbReference type="PATRIC" id="fig|1423775.4.peg.1370"/>
<dbReference type="PROSITE" id="PS51257">
    <property type="entry name" value="PROKAR_LIPOPROTEIN"/>
    <property type="match status" value="1"/>
</dbReference>
<feature type="compositionally biased region" description="Low complexity" evidence="1">
    <location>
        <begin position="196"/>
        <end position="225"/>
    </location>
</feature>
<protein>
    <submittedName>
        <fullName evidence="3">Lipoprotein</fullName>
    </submittedName>
</protein>
<evidence type="ECO:0000313" key="3">
    <source>
        <dbReference type="EMBL" id="KRK78980.1"/>
    </source>
</evidence>
<evidence type="ECO:0000256" key="1">
    <source>
        <dbReference type="SAM" id="MobiDB-lite"/>
    </source>
</evidence>
<reference evidence="3 4" key="1">
    <citation type="journal article" date="2015" name="Genome Announc.">
        <title>Expanding the biotechnology potential of lactobacilli through comparative genomics of 213 strains and associated genera.</title>
        <authorList>
            <person name="Sun Z."/>
            <person name="Harris H.M."/>
            <person name="McCann A."/>
            <person name="Guo C."/>
            <person name="Argimon S."/>
            <person name="Zhang W."/>
            <person name="Yang X."/>
            <person name="Jeffery I.B."/>
            <person name="Cooney J.C."/>
            <person name="Kagawa T.F."/>
            <person name="Liu W."/>
            <person name="Song Y."/>
            <person name="Salvetti E."/>
            <person name="Wrobel A."/>
            <person name="Rasinkangas P."/>
            <person name="Parkhill J."/>
            <person name="Rea M.C."/>
            <person name="O'Sullivan O."/>
            <person name="Ritari J."/>
            <person name="Douillard F.P."/>
            <person name="Paul Ross R."/>
            <person name="Yang R."/>
            <person name="Briner A.E."/>
            <person name="Felis G.E."/>
            <person name="de Vos W.M."/>
            <person name="Barrangou R."/>
            <person name="Klaenhammer T.R."/>
            <person name="Caufield P.W."/>
            <person name="Cui Y."/>
            <person name="Zhang H."/>
            <person name="O'Toole P.W."/>
        </authorList>
    </citation>
    <scope>NUCLEOTIDE SEQUENCE [LARGE SCALE GENOMIC DNA]</scope>
    <source>
        <strain evidence="3 4">DSM 19682</strain>
    </source>
</reference>
<organism evidence="3 4">
    <name type="scientific">Companilactobacillus nodensis DSM 19682 = JCM 14932 = NBRC 107160</name>
    <dbReference type="NCBI Taxonomy" id="1423775"/>
    <lineage>
        <taxon>Bacteria</taxon>
        <taxon>Bacillati</taxon>
        <taxon>Bacillota</taxon>
        <taxon>Bacilli</taxon>
        <taxon>Lactobacillales</taxon>
        <taxon>Lactobacillaceae</taxon>
        <taxon>Companilactobacillus</taxon>
    </lineage>
</organism>